<dbReference type="EMBL" id="JASPKZ010009346">
    <property type="protein sequence ID" value="KAJ9577786.1"/>
    <property type="molecule type" value="Genomic_DNA"/>
</dbReference>
<dbReference type="Proteomes" id="UP001233999">
    <property type="component" value="Unassembled WGS sequence"/>
</dbReference>
<evidence type="ECO:0000313" key="1">
    <source>
        <dbReference type="EMBL" id="KAJ9577786.1"/>
    </source>
</evidence>
<organism evidence="1 2">
    <name type="scientific">Diploptera punctata</name>
    <name type="common">Pacific beetle cockroach</name>
    <dbReference type="NCBI Taxonomy" id="6984"/>
    <lineage>
        <taxon>Eukaryota</taxon>
        <taxon>Metazoa</taxon>
        <taxon>Ecdysozoa</taxon>
        <taxon>Arthropoda</taxon>
        <taxon>Hexapoda</taxon>
        <taxon>Insecta</taxon>
        <taxon>Pterygota</taxon>
        <taxon>Neoptera</taxon>
        <taxon>Polyneoptera</taxon>
        <taxon>Dictyoptera</taxon>
        <taxon>Blattodea</taxon>
        <taxon>Blaberoidea</taxon>
        <taxon>Blaberidae</taxon>
        <taxon>Diplopterinae</taxon>
        <taxon>Diploptera</taxon>
    </lineage>
</organism>
<feature type="non-terminal residue" evidence="1">
    <location>
        <position position="1"/>
    </location>
</feature>
<comment type="caution">
    <text evidence="1">The sequence shown here is derived from an EMBL/GenBank/DDBJ whole genome shotgun (WGS) entry which is preliminary data.</text>
</comment>
<reference evidence="1" key="1">
    <citation type="journal article" date="2023" name="IScience">
        <title>Live-bearing cockroach genome reveals convergent evolutionary mechanisms linked to viviparity in insects and beyond.</title>
        <authorList>
            <person name="Fouks B."/>
            <person name="Harrison M.C."/>
            <person name="Mikhailova A.A."/>
            <person name="Marchal E."/>
            <person name="English S."/>
            <person name="Carruthers M."/>
            <person name="Jennings E.C."/>
            <person name="Chiamaka E.L."/>
            <person name="Frigard R.A."/>
            <person name="Pippel M."/>
            <person name="Attardo G.M."/>
            <person name="Benoit J.B."/>
            <person name="Bornberg-Bauer E."/>
            <person name="Tobe S.S."/>
        </authorList>
    </citation>
    <scope>NUCLEOTIDE SEQUENCE</scope>
    <source>
        <strain evidence="1">Stay&amp;Tobe</strain>
    </source>
</reference>
<proteinExistence type="predicted"/>
<name>A0AAD7ZCH7_DIPPU</name>
<reference evidence="1" key="2">
    <citation type="submission" date="2023-05" db="EMBL/GenBank/DDBJ databases">
        <authorList>
            <person name="Fouks B."/>
        </authorList>
    </citation>
    <scope>NUCLEOTIDE SEQUENCE</scope>
    <source>
        <strain evidence="1">Stay&amp;Tobe</strain>
        <tissue evidence="1">Testes</tissue>
    </source>
</reference>
<sequence length="92" mass="10608">IVKKYEVMDLSSDEGNNYQIYFLGYGVVYLSHVSEINTLKKRTICVSYNDQAGSNNSITCSNFSFQLLLERTMSKHLLNRPTMNWEISRSTT</sequence>
<dbReference type="AlphaFoldDB" id="A0AAD7ZCH7"/>
<evidence type="ECO:0000313" key="2">
    <source>
        <dbReference type="Proteomes" id="UP001233999"/>
    </source>
</evidence>
<feature type="non-terminal residue" evidence="1">
    <location>
        <position position="92"/>
    </location>
</feature>
<gene>
    <name evidence="1" type="ORF">L9F63_005642</name>
</gene>
<accession>A0AAD7ZCH7</accession>
<protein>
    <submittedName>
        <fullName evidence="1">Uncharacterized protein</fullName>
    </submittedName>
</protein>
<keyword evidence="2" id="KW-1185">Reference proteome</keyword>